<dbReference type="OrthoDB" id="4380123at2"/>
<dbReference type="InterPro" id="IPR008551">
    <property type="entry name" value="TANGO2"/>
</dbReference>
<dbReference type="Gene3D" id="3.60.60.10">
    <property type="entry name" value="Penicillin V Acylase, Chain A"/>
    <property type="match status" value="1"/>
</dbReference>
<gene>
    <name evidence="1" type="ORF">THTE_0642</name>
</gene>
<dbReference type="EMBL" id="CP018477">
    <property type="protein sequence ID" value="ASV73244.1"/>
    <property type="molecule type" value="Genomic_DNA"/>
</dbReference>
<evidence type="ECO:0000313" key="2">
    <source>
        <dbReference type="Proteomes" id="UP000215086"/>
    </source>
</evidence>
<sequence length="268" mass="29239">MCILALQYQIAKDAPILVAHNREEALDRPSQPPRIQSGRPRVVCPVDRKAGGTWLGVNQHGLFVAVGNRPKRNVPLEPISRGILCRKLLGFTNARDAAQYAVEELSTGQYMGANYICADANFAAVVYGGDEVRLVELPPGLHILTNGDINDPNDSRQEFVRRLLTLQRLDSAVAFLAVASRTFARRCDANGKWGVVFTRGNFGTVSSTLLSLTKKTHHSILQYSAGPPDQVPYEDYSALLRQVLSSDRAARAQMAKKGVTCPPQTSGA</sequence>
<dbReference type="AlphaFoldDB" id="A0A286RBA6"/>
<name>A0A286RBA6_9BACT</name>
<dbReference type="Proteomes" id="UP000215086">
    <property type="component" value="Chromosome"/>
</dbReference>
<protein>
    <submittedName>
        <fullName evidence="1">NRDE protein</fullName>
    </submittedName>
</protein>
<reference evidence="1 2" key="1">
    <citation type="journal article" name="Front. Microbiol.">
        <title>Sugar Metabolism of the First Thermophilic Planctomycete Thermogutta terrifontis: Comparative Genomic and Transcriptomic Approaches.</title>
        <authorList>
            <person name="Elcheninov A.G."/>
            <person name="Menzel P."/>
            <person name="Gudbergsdottir S.R."/>
            <person name="Slesarev A.I."/>
            <person name="Kadnikov V.V."/>
            <person name="Krogh A."/>
            <person name="Bonch-Osmolovskaya E.A."/>
            <person name="Peng X."/>
            <person name="Kublanov I.V."/>
        </authorList>
    </citation>
    <scope>NUCLEOTIDE SEQUENCE [LARGE SCALE GENOMIC DNA]</scope>
    <source>
        <strain evidence="1 2">R1</strain>
    </source>
</reference>
<accession>A0A286RBA6</accession>
<proteinExistence type="predicted"/>
<organism evidence="1 2">
    <name type="scientific">Thermogutta terrifontis</name>
    <dbReference type="NCBI Taxonomy" id="1331910"/>
    <lineage>
        <taxon>Bacteria</taxon>
        <taxon>Pseudomonadati</taxon>
        <taxon>Planctomycetota</taxon>
        <taxon>Planctomycetia</taxon>
        <taxon>Pirellulales</taxon>
        <taxon>Thermoguttaceae</taxon>
        <taxon>Thermogutta</taxon>
    </lineage>
</organism>
<dbReference type="KEGG" id="ttf:THTE_0642"/>
<dbReference type="RefSeq" id="WP_095413915.1">
    <property type="nucleotide sequence ID" value="NZ_CP018477.1"/>
</dbReference>
<evidence type="ECO:0000313" key="1">
    <source>
        <dbReference type="EMBL" id="ASV73244.1"/>
    </source>
</evidence>
<dbReference type="Pfam" id="PF05742">
    <property type="entry name" value="TANGO2"/>
    <property type="match status" value="1"/>
</dbReference>
<keyword evidence="2" id="KW-1185">Reference proteome</keyword>
<dbReference type="PANTHER" id="PTHR17985">
    <property type="entry name" value="SER/THR-RICH PROTEIN T10 IN DGCR REGION"/>
    <property type="match status" value="1"/>
</dbReference>
<dbReference type="PANTHER" id="PTHR17985:SF8">
    <property type="entry name" value="TRANSPORT AND GOLGI ORGANIZATION PROTEIN 2 HOMOLOG"/>
    <property type="match status" value="1"/>
</dbReference>